<name>A0AAD6ME99_9ROSI</name>
<keyword evidence="2" id="KW-1185">Reference proteome</keyword>
<dbReference type="EMBL" id="JAQIZT010000009">
    <property type="protein sequence ID" value="KAJ6983929.1"/>
    <property type="molecule type" value="Genomic_DNA"/>
</dbReference>
<dbReference type="Proteomes" id="UP001164929">
    <property type="component" value="Chromosome 9"/>
</dbReference>
<reference evidence="1" key="1">
    <citation type="journal article" date="2023" name="Mol. Ecol. Resour.">
        <title>Chromosome-level genome assembly of a triploid poplar Populus alba 'Berolinensis'.</title>
        <authorList>
            <person name="Chen S."/>
            <person name="Yu Y."/>
            <person name="Wang X."/>
            <person name="Wang S."/>
            <person name="Zhang T."/>
            <person name="Zhou Y."/>
            <person name="He R."/>
            <person name="Meng N."/>
            <person name="Wang Y."/>
            <person name="Liu W."/>
            <person name="Liu Z."/>
            <person name="Liu J."/>
            <person name="Guo Q."/>
            <person name="Huang H."/>
            <person name="Sederoff R.R."/>
            <person name="Wang G."/>
            <person name="Qu G."/>
            <person name="Chen S."/>
        </authorList>
    </citation>
    <scope>NUCLEOTIDE SEQUENCE</scope>
    <source>
        <strain evidence="1">SC-2020</strain>
    </source>
</reference>
<accession>A0AAD6ME99</accession>
<dbReference type="AlphaFoldDB" id="A0AAD6ME99"/>
<proteinExistence type="predicted"/>
<evidence type="ECO:0000313" key="1">
    <source>
        <dbReference type="EMBL" id="KAJ6983929.1"/>
    </source>
</evidence>
<gene>
    <name evidence="1" type="ORF">NC653_022217</name>
</gene>
<organism evidence="1 2">
    <name type="scientific">Populus alba x Populus x berolinensis</name>
    <dbReference type="NCBI Taxonomy" id="444605"/>
    <lineage>
        <taxon>Eukaryota</taxon>
        <taxon>Viridiplantae</taxon>
        <taxon>Streptophyta</taxon>
        <taxon>Embryophyta</taxon>
        <taxon>Tracheophyta</taxon>
        <taxon>Spermatophyta</taxon>
        <taxon>Magnoliopsida</taxon>
        <taxon>eudicotyledons</taxon>
        <taxon>Gunneridae</taxon>
        <taxon>Pentapetalae</taxon>
        <taxon>rosids</taxon>
        <taxon>fabids</taxon>
        <taxon>Malpighiales</taxon>
        <taxon>Salicaceae</taxon>
        <taxon>Saliceae</taxon>
        <taxon>Populus</taxon>
    </lineage>
</organism>
<sequence length="112" mass="12794">MVQKDAESCCDVLVAEPEEGFLDRKMLMFQLLELFWTMVTDRISTSLPPSNPFPKPGMVFSVIACPSILVRRHWLQMLQIEKTAADVCVLHDITPKRRGHDDLFSLFNSEAL</sequence>
<protein>
    <submittedName>
        <fullName evidence="1">Uncharacterized protein</fullName>
    </submittedName>
</protein>
<evidence type="ECO:0000313" key="2">
    <source>
        <dbReference type="Proteomes" id="UP001164929"/>
    </source>
</evidence>
<comment type="caution">
    <text evidence="1">The sequence shown here is derived from an EMBL/GenBank/DDBJ whole genome shotgun (WGS) entry which is preliminary data.</text>
</comment>